<feature type="domain" description="Septum formation-related" evidence="1">
    <location>
        <begin position="9"/>
        <end position="168"/>
    </location>
</feature>
<dbReference type="Proteomes" id="UP001597045">
    <property type="component" value="Unassembled WGS sequence"/>
</dbReference>
<protein>
    <submittedName>
        <fullName evidence="2">Septum formation family protein</fullName>
    </submittedName>
</protein>
<evidence type="ECO:0000313" key="3">
    <source>
        <dbReference type="Proteomes" id="UP001597045"/>
    </source>
</evidence>
<evidence type="ECO:0000259" key="1">
    <source>
        <dbReference type="Pfam" id="PF13845"/>
    </source>
</evidence>
<gene>
    <name evidence="2" type="ORF">ACFQ1S_08585</name>
</gene>
<accession>A0ABW3M6T5</accession>
<organism evidence="2 3">
    <name type="scientific">Kibdelosporangium lantanae</name>
    <dbReference type="NCBI Taxonomy" id="1497396"/>
    <lineage>
        <taxon>Bacteria</taxon>
        <taxon>Bacillati</taxon>
        <taxon>Actinomycetota</taxon>
        <taxon>Actinomycetes</taxon>
        <taxon>Pseudonocardiales</taxon>
        <taxon>Pseudonocardiaceae</taxon>
        <taxon>Kibdelosporangium</taxon>
    </lineage>
</organism>
<dbReference type="InterPro" id="IPR026004">
    <property type="entry name" value="Septum_form"/>
</dbReference>
<evidence type="ECO:0000313" key="2">
    <source>
        <dbReference type="EMBL" id="MFD1045622.1"/>
    </source>
</evidence>
<comment type="caution">
    <text evidence="2">The sequence shown here is derived from an EMBL/GenBank/DDBJ whole genome shotgun (WGS) entry which is preliminary data.</text>
</comment>
<dbReference type="EMBL" id="JBHTIS010000358">
    <property type="protein sequence ID" value="MFD1045622.1"/>
    <property type="molecule type" value="Genomic_DNA"/>
</dbReference>
<sequence>MPLGAVPSPYPGEDQTASLARFGCVYAQAQHGVDKPEYDTVWAYPGREDWNTGDRVYENYETCVVHRVDDQSLPHQRLTDPSRIGAQVAVTLDMYYGSVWADPPVGVCVQAKDPFLADVHKVPIVDCTQPHWGQVLGYPVVYDVTTAQYPGAERARQDMDAACGKLASANQLGGQYRINAVPPGDGWWDNSHPEKKAYGICVLSRTDDGPMTAPVK</sequence>
<dbReference type="Pfam" id="PF13845">
    <property type="entry name" value="Septum_form"/>
    <property type="match status" value="1"/>
</dbReference>
<proteinExistence type="predicted"/>
<name>A0ABW3M6T5_9PSEU</name>
<keyword evidence="3" id="KW-1185">Reference proteome</keyword>
<reference evidence="3" key="1">
    <citation type="journal article" date="2019" name="Int. J. Syst. Evol. Microbiol.">
        <title>The Global Catalogue of Microorganisms (GCM) 10K type strain sequencing project: providing services to taxonomists for standard genome sequencing and annotation.</title>
        <authorList>
            <consortium name="The Broad Institute Genomics Platform"/>
            <consortium name="The Broad Institute Genome Sequencing Center for Infectious Disease"/>
            <person name="Wu L."/>
            <person name="Ma J."/>
        </authorList>
    </citation>
    <scope>NUCLEOTIDE SEQUENCE [LARGE SCALE GENOMIC DNA]</scope>
    <source>
        <strain evidence="3">JCM 31486</strain>
    </source>
</reference>